<dbReference type="KEGG" id="svp:Pan189_22280"/>
<dbReference type="Proteomes" id="UP000317318">
    <property type="component" value="Chromosome"/>
</dbReference>
<dbReference type="InterPro" id="IPR020841">
    <property type="entry name" value="PKS_Beta-ketoAc_synthase_dom"/>
</dbReference>
<accession>A0A517R1T6</accession>
<evidence type="ECO:0000313" key="6">
    <source>
        <dbReference type="Proteomes" id="UP000317318"/>
    </source>
</evidence>
<feature type="domain" description="Ketosynthase family 3 (KS3)" evidence="4">
    <location>
        <begin position="5"/>
        <end position="412"/>
    </location>
</feature>
<comment type="similarity">
    <text evidence="1 3">Belongs to the thiolase-like superfamily. Beta-ketoacyl-ACP synthases family.</text>
</comment>
<protein>
    <submittedName>
        <fullName evidence="5">3-oxoacyl-[acyl-carrier-protein] synthase 2</fullName>
        <ecNumber evidence="5">2.3.1.179</ecNumber>
    </submittedName>
</protein>
<dbReference type="EMBL" id="CP036268">
    <property type="protein sequence ID" value="QDT37846.1"/>
    <property type="molecule type" value="Genomic_DNA"/>
</dbReference>
<evidence type="ECO:0000256" key="2">
    <source>
        <dbReference type="ARBA" id="ARBA00022679"/>
    </source>
</evidence>
<name>A0A517R1T6_9PLAN</name>
<dbReference type="RefSeq" id="WP_145363931.1">
    <property type="nucleotide sequence ID" value="NZ_CP036268.1"/>
</dbReference>
<keyword evidence="5" id="KW-0012">Acyltransferase</keyword>
<dbReference type="InterPro" id="IPR018201">
    <property type="entry name" value="Ketoacyl_synth_AS"/>
</dbReference>
<dbReference type="PANTHER" id="PTHR11712">
    <property type="entry name" value="POLYKETIDE SYNTHASE-RELATED"/>
    <property type="match status" value="1"/>
</dbReference>
<dbReference type="PANTHER" id="PTHR11712:SF336">
    <property type="entry name" value="3-OXOACYL-[ACYL-CARRIER-PROTEIN] SYNTHASE, MITOCHONDRIAL"/>
    <property type="match status" value="1"/>
</dbReference>
<organism evidence="5 6">
    <name type="scientific">Stratiformator vulcanicus</name>
    <dbReference type="NCBI Taxonomy" id="2527980"/>
    <lineage>
        <taxon>Bacteria</taxon>
        <taxon>Pseudomonadati</taxon>
        <taxon>Planctomycetota</taxon>
        <taxon>Planctomycetia</taxon>
        <taxon>Planctomycetales</taxon>
        <taxon>Planctomycetaceae</taxon>
        <taxon>Stratiformator</taxon>
    </lineage>
</organism>
<dbReference type="AlphaFoldDB" id="A0A517R1T6"/>
<dbReference type="InterPro" id="IPR014030">
    <property type="entry name" value="Ketoacyl_synth_N"/>
</dbReference>
<evidence type="ECO:0000256" key="3">
    <source>
        <dbReference type="RuleBase" id="RU003694"/>
    </source>
</evidence>
<dbReference type="SUPFAM" id="SSF53901">
    <property type="entry name" value="Thiolase-like"/>
    <property type="match status" value="2"/>
</dbReference>
<evidence type="ECO:0000256" key="1">
    <source>
        <dbReference type="ARBA" id="ARBA00008467"/>
    </source>
</evidence>
<dbReference type="Pfam" id="PF00109">
    <property type="entry name" value="ketoacyl-synt"/>
    <property type="match status" value="1"/>
</dbReference>
<dbReference type="Gene3D" id="3.40.47.10">
    <property type="match status" value="2"/>
</dbReference>
<proteinExistence type="inferred from homology"/>
<dbReference type="GO" id="GO:0006633">
    <property type="term" value="P:fatty acid biosynthetic process"/>
    <property type="evidence" value="ECO:0007669"/>
    <property type="project" value="InterPro"/>
</dbReference>
<dbReference type="PROSITE" id="PS52004">
    <property type="entry name" value="KS3_2"/>
    <property type="match status" value="1"/>
</dbReference>
<evidence type="ECO:0000313" key="5">
    <source>
        <dbReference type="EMBL" id="QDT37846.1"/>
    </source>
</evidence>
<sequence length="415" mass="43504">MPGSAEDIVITGIGCATPLGPDWESSWRRLAAGEVATRRLDAWAIDDDALPPAADFAGAPLFPDSRFRPSSESTDTAFADPVYGLSEAILTEALERSGLSEGELTDPQTSLIFGNSKGSVWGQSIESRGMAAGNSDFFSLFPAGPSTYLAGKFGIRGPVLAPVAACATGLVCLIRSADMLRHGTADRVICGAADASLHPAILASAHRLGVSSHEDDPRRACRPFERRRSGFLVGEGGAAFVLERRRAAEKRGAEILAVWRGGLCGTDPTALTALDESGRTLGDLMIRTLQSSETAPGDIDYINYHGTATIANDLTESRAVRRAFPRHAEQTKGSSAKGQIGHLLGAAGAVETAMTIAAIRHDTIPPTANLDEVDPECGLDYTPLRPALHPIKHALKLSLGFGGTIATALLSAPDG</sequence>
<dbReference type="OrthoDB" id="292158at2"/>
<dbReference type="SMART" id="SM00825">
    <property type="entry name" value="PKS_KS"/>
    <property type="match status" value="1"/>
</dbReference>
<dbReference type="InterPro" id="IPR016039">
    <property type="entry name" value="Thiolase-like"/>
</dbReference>
<keyword evidence="6" id="KW-1185">Reference proteome</keyword>
<dbReference type="EC" id="2.3.1.179" evidence="5"/>
<dbReference type="Pfam" id="PF02801">
    <property type="entry name" value="Ketoacyl-synt_C"/>
    <property type="match status" value="1"/>
</dbReference>
<keyword evidence="2 3" id="KW-0808">Transferase</keyword>
<reference evidence="5 6" key="1">
    <citation type="submission" date="2019-02" db="EMBL/GenBank/DDBJ databases">
        <title>Deep-cultivation of Planctomycetes and their phenomic and genomic characterization uncovers novel biology.</title>
        <authorList>
            <person name="Wiegand S."/>
            <person name="Jogler M."/>
            <person name="Boedeker C."/>
            <person name="Pinto D."/>
            <person name="Vollmers J."/>
            <person name="Rivas-Marin E."/>
            <person name="Kohn T."/>
            <person name="Peeters S.H."/>
            <person name="Heuer A."/>
            <person name="Rast P."/>
            <person name="Oberbeckmann S."/>
            <person name="Bunk B."/>
            <person name="Jeske O."/>
            <person name="Meyerdierks A."/>
            <person name="Storesund J.E."/>
            <person name="Kallscheuer N."/>
            <person name="Luecker S."/>
            <person name="Lage O.M."/>
            <person name="Pohl T."/>
            <person name="Merkel B.J."/>
            <person name="Hornburger P."/>
            <person name="Mueller R.-W."/>
            <person name="Bruemmer F."/>
            <person name="Labrenz M."/>
            <person name="Spormann A.M."/>
            <person name="Op den Camp H."/>
            <person name="Overmann J."/>
            <person name="Amann R."/>
            <person name="Jetten M.S.M."/>
            <person name="Mascher T."/>
            <person name="Medema M.H."/>
            <person name="Devos D.P."/>
            <person name="Kaster A.-K."/>
            <person name="Ovreas L."/>
            <person name="Rohde M."/>
            <person name="Galperin M.Y."/>
            <person name="Jogler C."/>
        </authorList>
    </citation>
    <scope>NUCLEOTIDE SEQUENCE [LARGE SCALE GENOMIC DNA]</scope>
    <source>
        <strain evidence="5 6">Pan189</strain>
    </source>
</reference>
<dbReference type="InterPro" id="IPR014031">
    <property type="entry name" value="Ketoacyl_synth_C"/>
</dbReference>
<evidence type="ECO:0000259" key="4">
    <source>
        <dbReference type="PROSITE" id="PS52004"/>
    </source>
</evidence>
<gene>
    <name evidence="5" type="primary">fabF_4</name>
    <name evidence="5" type="ORF">Pan189_22280</name>
</gene>
<dbReference type="GO" id="GO:0004315">
    <property type="term" value="F:3-oxoacyl-[acyl-carrier-protein] synthase activity"/>
    <property type="evidence" value="ECO:0007669"/>
    <property type="project" value="UniProtKB-EC"/>
</dbReference>
<dbReference type="InterPro" id="IPR000794">
    <property type="entry name" value="Beta-ketoacyl_synthase"/>
</dbReference>
<dbReference type="CDD" id="cd00834">
    <property type="entry name" value="KAS_I_II"/>
    <property type="match status" value="1"/>
</dbReference>
<dbReference type="PROSITE" id="PS00606">
    <property type="entry name" value="KS3_1"/>
    <property type="match status" value="1"/>
</dbReference>